<reference evidence="4" key="1">
    <citation type="submission" date="2022-11" db="UniProtKB">
        <authorList>
            <consortium name="WormBaseParasite"/>
        </authorList>
    </citation>
    <scope>IDENTIFICATION</scope>
</reference>
<proteinExistence type="predicted"/>
<accession>A0A915N5T9</accession>
<evidence type="ECO:0000256" key="1">
    <source>
        <dbReference type="ARBA" id="ARBA00023157"/>
    </source>
</evidence>
<dbReference type="InterPro" id="IPR029044">
    <property type="entry name" value="Nucleotide-diphossugar_trans"/>
</dbReference>
<keyword evidence="1" id="KW-1015">Disulfide bond</keyword>
<dbReference type="WBParaSite" id="scaffold8605_cov154.g13205">
    <property type="protein sequence ID" value="scaffold8605_cov154.g13205"/>
    <property type="gene ID" value="scaffold8605_cov154.g13205"/>
</dbReference>
<dbReference type="Pfam" id="PF00535">
    <property type="entry name" value="Glycos_transf_2"/>
    <property type="match status" value="1"/>
</dbReference>
<dbReference type="Proteomes" id="UP000887561">
    <property type="component" value="Unplaced"/>
</dbReference>
<protein>
    <submittedName>
        <fullName evidence="4">Glycosyltransferase 2-like domain-containing protein</fullName>
    </submittedName>
</protein>
<keyword evidence="3" id="KW-1185">Reference proteome</keyword>
<evidence type="ECO:0000313" key="3">
    <source>
        <dbReference type="Proteomes" id="UP000887561"/>
    </source>
</evidence>
<feature type="domain" description="Glycosyltransferase 2-like" evidence="2">
    <location>
        <begin position="36"/>
        <end position="217"/>
    </location>
</feature>
<dbReference type="InterPro" id="IPR001173">
    <property type="entry name" value="Glyco_trans_2-like"/>
</dbReference>
<dbReference type="SUPFAM" id="SSF53448">
    <property type="entry name" value="Nucleotide-diphospho-sugar transferases"/>
    <property type="match status" value="1"/>
</dbReference>
<name>A0A915N5T9_MELJA</name>
<dbReference type="GO" id="GO:0004653">
    <property type="term" value="F:polypeptide N-acetylgalactosaminyltransferase activity"/>
    <property type="evidence" value="ECO:0007669"/>
    <property type="project" value="TreeGrafter"/>
</dbReference>
<sequence>MLWLGSDLISLDRSIPDSRTILCHSQIYDKDLPRASVIIVFTDEYPSVLLRTVHSVINRTPDNLLREVVLVDDFSQHKNLGFPLIEHLRRFGKKVRLLRAHNRLGLIRAKLAGAKYARGDVVVFLDSHCEANEGWLEPLLQRIKKQRSAVVCPVIDDQTMEYQIGGAGGIGTFWWSLHYSMSEIPEREKKRRKNPEVDPLLTPTMAGGLFAVNREYFFEVGGYDPGMDIWGGENLEISFRNVDVGDLSERILLRKRLNCKSFKWFLDNIIPEKFVPDEDVKKHLHLIYGSVCVRGE</sequence>
<evidence type="ECO:0000259" key="2">
    <source>
        <dbReference type="Pfam" id="PF00535"/>
    </source>
</evidence>
<dbReference type="PANTHER" id="PTHR11675">
    <property type="entry name" value="N-ACETYLGALACTOSAMINYLTRANSFERASE"/>
    <property type="match status" value="1"/>
</dbReference>
<dbReference type="AlphaFoldDB" id="A0A915N5T9"/>
<dbReference type="GO" id="GO:0006493">
    <property type="term" value="P:protein O-linked glycosylation"/>
    <property type="evidence" value="ECO:0007669"/>
    <property type="project" value="TreeGrafter"/>
</dbReference>
<dbReference type="PANTHER" id="PTHR11675:SF43">
    <property type="entry name" value="POLYPEPTIDE N-ACETYLGALACTOSAMINYLTRANSFERASE 1"/>
    <property type="match status" value="1"/>
</dbReference>
<evidence type="ECO:0000313" key="4">
    <source>
        <dbReference type="WBParaSite" id="scaffold8605_cov154.g13205"/>
    </source>
</evidence>
<organism evidence="3 4">
    <name type="scientific">Meloidogyne javanica</name>
    <name type="common">Root-knot nematode worm</name>
    <dbReference type="NCBI Taxonomy" id="6303"/>
    <lineage>
        <taxon>Eukaryota</taxon>
        <taxon>Metazoa</taxon>
        <taxon>Ecdysozoa</taxon>
        <taxon>Nematoda</taxon>
        <taxon>Chromadorea</taxon>
        <taxon>Rhabditida</taxon>
        <taxon>Tylenchina</taxon>
        <taxon>Tylenchomorpha</taxon>
        <taxon>Tylenchoidea</taxon>
        <taxon>Meloidogynidae</taxon>
        <taxon>Meloidogyninae</taxon>
        <taxon>Meloidogyne</taxon>
        <taxon>Meloidogyne incognita group</taxon>
    </lineage>
</organism>
<dbReference type="Gene3D" id="3.90.550.10">
    <property type="entry name" value="Spore Coat Polysaccharide Biosynthesis Protein SpsA, Chain A"/>
    <property type="match status" value="2"/>
</dbReference>
<dbReference type="GO" id="GO:0005794">
    <property type="term" value="C:Golgi apparatus"/>
    <property type="evidence" value="ECO:0007669"/>
    <property type="project" value="TreeGrafter"/>
</dbReference>